<organism evidence="2 3">
    <name type="scientific">Psittacicella melopsittaci</name>
    <dbReference type="NCBI Taxonomy" id="2028576"/>
    <lineage>
        <taxon>Bacteria</taxon>
        <taxon>Pseudomonadati</taxon>
        <taxon>Pseudomonadota</taxon>
        <taxon>Gammaproteobacteria</taxon>
        <taxon>Pasteurellales</taxon>
        <taxon>Psittacicellaceae</taxon>
        <taxon>Psittacicella</taxon>
    </lineage>
</organism>
<keyword evidence="3" id="KW-1185">Reference proteome</keyword>
<dbReference type="Proteomes" id="UP000266258">
    <property type="component" value="Unassembled WGS sequence"/>
</dbReference>
<reference evidence="2 3" key="1">
    <citation type="submission" date="2017-08" db="EMBL/GenBank/DDBJ databases">
        <title>Reclassification of Bisgaard taxon 37 and 44.</title>
        <authorList>
            <person name="Christensen H."/>
        </authorList>
    </citation>
    <scope>NUCLEOTIDE SEQUENCE [LARGE SCALE GENOMIC DNA]</scope>
    <source>
        <strain evidence="2 3">B96_4</strain>
    </source>
</reference>
<proteinExistence type="predicted"/>
<protein>
    <submittedName>
        <fullName evidence="2">Uncharacterized protein</fullName>
    </submittedName>
</protein>
<dbReference type="AlphaFoldDB" id="A0A3A1Y784"/>
<dbReference type="EMBL" id="NRJH01000051">
    <property type="protein sequence ID" value="RIY31924.1"/>
    <property type="molecule type" value="Genomic_DNA"/>
</dbReference>
<feature type="signal peptide" evidence="1">
    <location>
        <begin position="1"/>
        <end position="20"/>
    </location>
</feature>
<gene>
    <name evidence="2" type="ORF">CJP74_06075</name>
</gene>
<evidence type="ECO:0000313" key="3">
    <source>
        <dbReference type="Proteomes" id="UP000266258"/>
    </source>
</evidence>
<evidence type="ECO:0000256" key="1">
    <source>
        <dbReference type="SAM" id="SignalP"/>
    </source>
</evidence>
<comment type="caution">
    <text evidence="2">The sequence shown here is derived from an EMBL/GenBank/DDBJ whole genome shotgun (WGS) entry which is preliminary data.</text>
</comment>
<name>A0A3A1Y784_9GAMM</name>
<dbReference type="OrthoDB" id="5675188at2"/>
<feature type="chain" id="PRO_5017268788" evidence="1">
    <location>
        <begin position="21"/>
        <end position="390"/>
    </location>
</feature>
<dbReference type="RefSeq" id="WP_119497384.1">
    <property type="nucleotide sequence ID" value="NZ_NRJH01000051.1"/>
</dbReference>
<sequence>MLKKLALTVTALATLMPAFAKVNNCQISVKYSYEFASVPSCHLGIATRDYVALPALPGLDPNLGTNMISDPQIAFAFYTPLMENKNEAVKDFVKDYFAKYLAYAPKAKYAFVIGQYNGLNQNDVDYTQLSTTALFINSERQVSFTKNYVPELKVESNDLWLAPGKTVAVKLVDYQGVTNQSDFTILLFNHGSQAAPISRSLNVYMDTILAKAAKSGKSVISGDNISITNKNGSVVISGGTISAGSVSVSGQNVNIQNTNINAQENIDLKAGDTLDVNNSELNSPQVNAQAPKINDDGSLAKAQSKEMSQFTQPRIVGIDDYFAKVLALRGENRSRPVIDPFLAGQILGIDNSGLSPSQYVEKFVATFGQNNYLTRILPQYTQEVINFRSK</sequence>
<keyword evidence="1" id="KW-0732">Signal</keyword>
<accession>A0A3A1Y784</accession>
<evidence type="ECO:0000313" key="2">
    <source>
        <dbReference type="EMBL" id="RIY31924.1"/>
    </source>
</evidence>